<dbReference type="PANTHER" id="PTHR45625:SF4">
    <property type="entry name" value="PEPTIDYLPROLYL ISOMERASE DOMAIN AND WD REPEAT-CONTAINING PROTEIN 1"/>
    <property type="match status" value="1"/>
</dbReference>
<gene>
    <name evidence="5" type="ORF">JQC75_14060</name>
</gene>
<dbReference type="Gene3D" id="2.40.100.10">
    <property type="entry name" value="Cyclophilin-like"/>
    <property type="match status" value="1"/>
</dbReference>
<evidence type="ECO:0000256" key="2">
    <source>
        <dbReference type="ARBA" id="ARBA00023235"/>
    </source>
</evidence>
<dbReference type="RefSeq" id="WP_203324676.1">
    <property type="nucleotide sequence ID" value="NZ_CP069213.1"/>
</dbReference>
<keyword evidence="6" id="KW-1185">Reference proteome</keyword>
<comment type="function">
    <text evidence="3">PPIases accelerate the folding of proteins. It catalyzes the cis-trans isomerization of proline imidic peptide bonds in oligopeptides.</text>
</comment>
<protein>
    <recommendedName>
        <fullName evidence="3">Peptidyl-prolyl cis-trans isomerase</fullName>
        <shortName evidence="3">PPIase</shortName>
        <ecNumber evidence="3">5.2.1.8</ecNumber>
    </recommendedName>
</protein>
<dbReference type="Pfam" id="PF00160">
    <property type="entry name" value="Pro_isomerase"/>
    <property type="match status" value="1"/>
</dbReference>
<dbReference type="PROSITE" id="PS50072">
    <property type="entry name" value="CSA_PPIASE_2"/>
    <property type="match status" value="1"/>
</dbReference>
<dbReference type="InterPro" id="IPR044666">
    <property type="entry name" value="Cyclophilin_A-like"/>
</dbReference>
<organism evidence="5 6">
    <name type="scientific">Shewanella litorisediminis</name>
    <dbReference type="NCBI Taxonomy" id="1173586"/>
    <lineage>
        <taxon>Bacteria</taxon>
        <taxon>Pseudomonadati</taxon>
        <taxon>Pseudomonadota</taxon>
        <taxon>Gammaproteobacteria</taxon>
        <taxon>Alteromonadales</taxon>
        <taxon>Shewanellaceae</taxon>
        <taxon>Shewanella</taxon>
    </lineage>
</organism>
<accession>A0ABX7G124</accession>
<feature type="chain" id="PRO_5044961318" description="Peptidyl-prolyl cis-trans isomerase" evidence="3">
    <location>
        <begin position="31"/>
        <end position="187"/>
    </location>
</feature>
<dbReference type="EC" id="5.2.1.8" evidence="3"/>
<dbReference type="EMBL" id="CP069213">
    <property type="protein sequence ID" value="QRH00979.1"/>
    <property type="molecule type" value="Genomic_DNA"/>
</dbReference>
<dbReference type="SUPFAM" id="SSF50891">
    <property type="entry name" value="Cyclophilin-like"/>
    <property type="match status" value="1"/>
</dbReference>
<evidence type="ECO:0000313" key="6">
    <source>
        <dbReference type="Proteomes" id="UP000596252"/>
    </source>
</evidence>
<evidence type="ECO:0000256" key="3">
    <source>
        <dbReference type="RuleBase" id="RU363019"/>
    </source>
</evidence>
<name>A0ABX7G124_9GAMM</name>
<evidence type="ECO:0000256" key="1">
    <source>
        <dbReference type="ARBA" id="ARBA00023110"/>
    </source>
</evidence>
<keyword evidence="3" id="KW-0732">Signal</keyword>
<feature type="signal peptide" evidence="3">
    <location>
        <begin position="1"/>
        <end position="30"/>
    </location>
</feature>
<evidence type="ECO:0000313" key="5">
    <source>
        <dbReference type="EMBL" id="QRH00979.1"/>
    </source>
</evidence>
<comment type="catalytic activity">
    <reaction evidence="3">
        <text>[protein]-peptidylproline (omega=180) = [protein]-peptidylproline (omega=0)</text>
        <dbReference type="Rhea" id="RHEA:16237"/>
        <dbReference type="Rhea" id="RHEA-COMP:10747"/>
        <dbReference type="Rhea" id="RHEA-COMP:10748"/>
        <dbReference type="ChEBI" id="CHEBI:83833"/>
        <dbReference type="ChEBI" id="CHEBI:83834"/>
        <dbReference type="EC" id="5.2.1.8"/>
    </reaction>
</comment>
<dbReference type="CDD" id="cd00317">
    <property type="entry name" value="cyclophilin"/>
    <property type="match status" value="1"/>
</dbReference>
<dbReference type="PANTHER" id="PTHR45625">
    <property type="entry name" value="PEPTIDYL-PROLYL CIS-TRANS ISOMERASE-RELATED"/>
    <property type="match status" value="1"/>
</dbReference>
<evidence type="ECO:0000259" key="4">
    <source>
        <dbReference type="PROSITE" id="PS50072"/>
    </source>
</evidence>
<dbReference type="Proteomes" id="UP000596252">
    <property type="component" value="Chromosome"/>
</dbReference>
<keyword evidence="2 3" id="KW-0413">Isomerase</keyword>
<dbReference type="PRINTS" id="PR00153">
    <property type="entry name" value="CSAPPISMRASE"/>
</dbReference>
<dbReference type="InterPro" id="IPR029000">
    <property type="entry name" value="Cyclophilin-like_dom_sf"/>
</dbReference>
<feature type="domain" description="PPIase cyclophilin-type" evidence="4">
    <location>
        <begin position="30"/>
        <end position="186"/>
    </location>
</feature>
<reference evidence="5 6" key="1">
    <citation type="journal article" date="2012" name="Antonie Van Leeuwenhoek">
        <title>Shewanella litorisediminis sp. nov., a gammaproteobacterium isolated from a tidal flat sediment.</title>
        <authorList>
            <person name="Lee M.H."/>
            <person name="Yoon J.H."/>
        </authorList>
    </citation>
    <scope>NUCLEOTIDE SEQUENCE [LARGE SCALE GENOMIC DNA]</scope>
    <source>
        <strain evidence="5 6">SMK1-12</strain>
    </source>
</reference>
<keyword evidence="1 3" id="KW-0697">Rotamase</keyword>
<dbReference type="GO" id="GO:0016853">
    <property type="term" value="F:isomerase activity"/>
    <property type="evidence" value="ECO:0007669"/>
    <property type="project" value="UniProtKB-KW"/>
</dbReference>
<dbReference type="InterPro" id="IPR002130">
    <property type="entry name" value="Cyclophilin-type_PPIase_dom"/>
</dbReference>
<sequence>MTPVSRRLSSGLFLPLMTLCLALVGTGAKAEDLVTIETSLGEMTFAFFPDEAPQTVANFKRLAQSGWYEGKSFYRVVKGHVIQAGSLDENSEPMVEAEFNHHPHLKGTLGLARDEDPNSGSTEFYICHGARPHLDGRYTVFGQLVSGEAVLDAIANVEVIEKYYDEDKKVAFHEPKTQVTIKAVRLH</sequence>
<comment type="similarity">
    <text evidence="3">Belongs to the cyclophilin-type PPIase family.</text>
</comment>
<proteinExistence type="inferred from homology"/>